<evidence type="ECO:0000313" key="6">
    <source>
        <dbReference type="EMBL" id="MEX4010457.1"/>
    </source>
</evidence>
<feature type="transmembrane region" description="Helical" evidence="5">
    <location>
        <begin position="160"/>
        <end position="181"/>
    </location>
</feature>
<evidence type="ECO:0000256" key="4">
    <source>
        <dbReference type="ARBA" id="ARBA00023136"/>
    </source>
</evidence>
<dbReference type="EMBL" id="JAZHFV010000013">
    <property type="protein sequence ID" value="MEX4010457.1"/>
    <property type="molecule type" value="Genomic_DNA"/>
</dbReference>
<feature type="transmembrane region" description="Helical" evidence="5">
    <location>
        <begin position="82"/>
        <end position="103"/>
    </location>
</feature>
<evidence type="ECO:0000256" key="5">
    <source>
        <dbReference type="SAM" id="Phobius"/>
    </source>
</evidence>
<evidence type="ECO:0000313" key="7">
    <source>
        <dbReference type="Proteomes" id="UP001559025"/>
    </source>
</evidence>
<feature type="transmembrane region" description="Helical" evidence="5">
    <location>
        <begin position="21"/>
        <end position="41"/>
    </location>
</feature>
<comment type="subcellular location">
    <subcellularLocation>
        <location evidence="1">Membrane</location>
        <topology evidence="1">Multi-pass membrane protein</topology>
    </subcellularLocation>
</comment>
<accession>A0ABV3X0I8</accession>
<keyword evidence="4 5" id="KW-0472">Membrane</keyword>
<dbReference type="InterPro" id="IPR004254">
    <property type="entry name" value="AdipoR/HlyIII-related"/>
</dbReference>
<feature type="transmembrane region" description="Helical" evidence="5">
    <location>
        <begin position="134"/>
        <end position="154"/>
    </location>
</feature>
<keyword evidence="2 5" id="KW-0812">Transmembrane</keyword>
<feature type="transmembrane region" description="Helical" evidence="5">
    <location>
        <begin position="47"/>
        <end position="70"/>
    </location>
</feature>
<feature type="transmembrane region" description="Helical" evidence="5">
    <location>
        <begin position="109"/>
        <end position="127"/>
    </location>
</feature>
<feature type="transmembrane region" description="Helical" evidence="5">
    <location>
        <begin position="193"/>
        <end position="212"/>
    </location>
</feature>
<name>A0ABV3X0I8_9HYPH</name>
<organism evidence="6 7">
    <name type="scientific">Neoaquamicrobium sediminum</name>
    <dbReference type="NCBI Taxonomy" id="1849104"/>
    <lineage>
        <taxon>Bacteria</taxon>
        <taxon>Pseudomonadati</taxon>
        <taxon>Pseudomonadota</taxon>
        <taxon>Alphaproteobacteria</taxon>
        <taxon>Hyphomicrobiales</taxon>
        <taxon>Phyllobacteriaceae</taxon>
        <taxon>Neoaquamicrobium</taxon>
    </lineage>
</organism>
<evidence type="ECO:0000256" key="3">
    <source>
        <dbReference type="ARBA" id="ARBA00022989"/>
    </source>
</evidence>
<evidence type="ECO:0000256" key="1">
    <source>
        <dbReference type="ARBA" id="ARBA00004141"/>
    </source>
</evidence>
<dbReference type="PANTHER" id="PTHR20855:SF3">
    <property type="entry name" value="LD03007P"/>
    <property type="match status" value="1"/>
</dbReference>
<evidence type="ECO:0000256" key="2">
    <source>
        <dbReference type="ARBA" id="ARBA00022692"/>
    </source>
</evidence>
<gene>
    <name evidence="6" type="ORF">V1479_24415</name>
</gene>
<dbReference type="Pfam" id="PF03006">
    <property type="entry name" value="HlyIII"/>
    <property type="match status" value="1"/>
</dbReference>
<sequence>MNNFPWNYDRAELVADGTIHVVGVILGLGGAVAMVSAAFWITNVSSAIAASVYAVTLVTTLSMSAIYNMWPIGPRKWQMRKFDHAAIYLLIAGTYTPFALQLGTRGACLLVWMWSVAALGMLLKIAFPGRFDRIALLLYLGLGWSGVFMFDILLSSFSPTIIWLLILGGAVYSTGVIFHLWHSLRFQNAIWHGFVLAGATCHYCAVLTSVAGSSV</sequence>
<dbReference type="PANTHER" id="PTHR20855">
    <property type="entry name" value="ADIPOR/PROGESTIN RECEPTOR-RELATED"/>
    <property type="match status" value="1"/>
</dbReference>
<keyword evidence="7" id="KW-1185">Reference proteome</keyword>
<reference evidence="6 7" key="1">
    <citation type="submission" date="2024-01" db="EMBL/GenBank/DDBJ databases">
        <title>New evidence supports the origin of RcGTA from prophage.</title>
        <authorList>
            <person name="Xu Y."/>
            <person name="Liu B."/>
            <person name="Chen F."/>
        </authorList>
    </citation>
    <scope>NUCLEOTIDE SEQUENCE [LARGE SCALE GENOMIC DNA]</scope>
    <source>
        <strain evidence="6 7">CBW1107-2</strain>
    </source>
</reference>
<keyword evidence="3 5" id="KW-1133">Transmembrane helix</keyword>
<protein>
    <submittedName>
        <fullName evidence="6">Hemolysin III family protein</fullName>
    </submittedName>
</protein>
<dbReference type="RefSeq" id="WP_368805142.1">
    <property type="nucleotide sequence ID" value="NZ_JAZHFV010000013.1"/>
</dbReference>
<comment type="caution">
    <text evidence="6">The sequence shown here is derived from an EMBL/GenBank/DDBJ whole genome shotgun (WGS) entry which is preliminary data.</text>
</comment>
<dbReference type="Proteomes" id="UP001559025">
    <property type="component" value="Unassembled WGS sequence"/>
</dbReference>
<proteinExistence type="predicted"/>